<dbReference type="EMBL" id="UIDG01000439">
    <property type="protein sequence ID" value="SUS07712.1"/>
    <property type="molecule type" value="Genomic_DNA"/>
</dbReference>
<dbReference type="GO" id="GO:0009103">
    <property type="term" value="P:lipopolysaccharide biosynthetic process"/>
    <property type="evidence" value="ECO:0007669"/>
    <property type="project" value="TreeGrafter"/>
</dbReference>
<evidence type="ECO:0000256" key="1">
    <source>
        <dbReference type="ARBA" id="ARBA00022679"/>
    </source>
</evidence>
<dbReference type="SUPFAM" id="SSF53756">
    <property type="entry name" value="UDP-Glycosyltransferase/glycogen phosphorylase"/>
    <property type="match status" value="1"/>
</dbReference>
<feature type="domain" description="Glycosyl transferase family 4" evidence="4">
    <location>
        <begin position="27"/>
        <end position="192"/>
    </location>
</feature>
<dbReference type="InterPro" id="IPR022623">
    <property type="entry name" value="Glyco_trans_4"/>
</dbReference>
<evidence type="ECO:0000313" key="6">
    <source>
        <dbReference type="EMBL" id="SUS07820.1"/>
    </source>
</evidence>
<dbReference type="CDD" id="cd03818">
    <property type="entry name" value="GT4_ExpC-like"/>
    <property type="match status" value="1"/>
</dbReference>
<dbReference type="Pfam" id="PF00534">
    <property type="entry name" value="Glycos_transf_1"/>
    <property type="match status" value="1"/>
</dbReference>
<gene>
    <name evidence="5" type="ORF">DF3PB_4940002</name>
    <name evidence="6" type="ORF">DF3PB_5060003</name>
</gene>
<proteinExistence type="predicted"/>
<reference evidence="6" key="1">
    <citation type="submission" date="2018-07" db="EMBL/GenBank/DDBJ databases">
        <authorList>
            <person name="Quirk P.G."/>
            <person name="Krulwich T.A."/>
        </authorList>
    </citation>
    <scope>NUCLEOTIDE SEQUENCE</scope>
</reference>
<name>A0A380TH93_9ZZZZ</name>
<dbReference type="Gene3D" id="3.40.50.2000">
    <property type="entry name" value="Glycogen Phosphorylase B"/>
    <property type="match status" value="2"/>
</dbReference>
<dbReference type="InterPro" id="IPR001296">
    <property type="entry name" value="Glyco_trans_1"/>
</dbReference>
<evidence type="ECO:0000259" key="3">
    <source>
        <dbReference type="Pfam" id="PF00534"/>
    </source>
</evidence>
<feature type="domain" description="Glycosyl transferase family 1" evidence="3">
    <location>
        <begin position="214"/>
        <end position="382"/>
    </location>
</feature>
<dbReference type="Pfam" id="PF12000">
    <property type="entry name" value="Glyco_trans_4_3"/>
    <property type="match status" value="1"/>
</dbReference>
<keyword evidence="1 6" id="KW-0808">Transferase</keyword>
<dbReference type="PANTHER" id="PTHR46401">
    <property type="entry name" value="GLYCOSYLTRANSFERASE WBBK-RELATED"/>
    <property type="match status" value="1"/>
</dbReference>
<dbReference type="AlphaFoldDB" id="A0A380TH93"/>
<organism evidence="6">
    <name type="scientific">metagenome</name>
    <dbReference type="NCBI Taxonomy" id="256318"/>
    <lineage>
        <taxon>unclassified sequences</taxon>
        <taxon>metagenomes</taxon>
    </lineage>
</organism>
<protein>
    <submittedName>
        <fullName evidence="6">Glycosyl transferase group 1</fullName>
    </submittedName>
</protein>
<dbReference type="GO" id="GO:0016757">
    <property type="term" value="F:glycosyltransferase activity"/>
    <property type="evidence" value="ECO:0007669"/>
    <property type="project" value="InterPro"/>
</dbReference>
<evidence type="ECO:0000313" key="5">
    <source>
        <dbReference type="EMBL" id="SUS07712.1"/>
    </source>
</evidence>
<evidence type="ECO:0000259" key="4">
    <source>
        <dbReference type="Pfam" id="PF12000"/>
    </source>
</evidence>
<evidence type="ECO:0000256" key="2">
    <source>
        <dbReference type="SAM" id="MobiDB-lite"/>
    </source>
</evidence>
<dbReference type="PANTHER" id="PTHR46401:SF2">
    <property type="entry name" value="GLYCOSYLTRANSFERASE WBBK-RELATED"/>
    <property type="match status" value="1"/>
</dbReference>
<dbReference type="EMBL" id="UIDG01000453">
    <property type="protein sequence ID" value="SUS07820.1"/>
    <property type="molecule type" value="Genomic_DNA"/>
</dbReference>
<accession>A0A380TH93</accession>
<feature type="region of interest" description="Disordered" evidence="2">
    <location>
        <begin position="410"/>
        <end position="447"/>
    </location>
</feature>
<sequence>MRVLFVHQNFPGQYKHLAPALAARRDCEVVALAINRQPTPDNIKLICYEPKRGSSQSLHPWVSDLETKVIRGEAAALAAAQLNREGFRPDVICAHPGWGEALFLKDVWPDARMLSFIEFYYESQGSDFAFDPEYADTSLASLCRLRMKNANHLLTLIASDWAISPTQFQRDQVPALFHDRMSVIHDGIDTALVRPNPAARLALEKAGVTLSRADEVITFVNRNLEPYRGFHVFMRALPEIQKRRPNAWVLILGGDEVSYGASPPKGQTYRQILMAEVGAKLDMSRIRFLGRVPYGNFLKLLHVSSAHVYLTYPFVLSWSMLEAMAAECLVIGSATAPVEEVIVDGENGLLVDFFSPEAIADAIDRVLDDPDRLQPLRARARQTVIERYDLNTVCLPRHLALVDAVAEGRLPPQGQDAPPSPTAAAMRRALQAKREPEYRRHVSRRRR</sequence>